<feature type="region of interest" description="Disordered" evidence="1">
    <location>
        <begin position="165"/>
        <end position="193"/>
    </location>
</feature>
<reference evidence="2" key="1">
    <citation type="submission" date="2021-01" db="EMBL/GenBank/DDBJ databases">
        <title>Whole genome shotgun sequence of Actinoplanes cyaneus NBRC 14990.</title>
        <authorList>
            <person name="Komaki H."/>
            <person name="Tamura T."/>
        </authorList>
    </citation>
    <scope>NUCLEOTIDE SEQUENCE</scope>
    <source>
        <strain evidence="2">NBRC 14990</strain>
    </source>
</reference>
<dbReference type="Gene3D" id="2.40.380.10">
    <property type="entry name" value="FomD-like"/>
    <property type="match status" value="1"/>
</dbReference>
<keyword evidence="3" id="KW-1185">Reference proteome</keyword>
<comment type="caution">
    <text evidence="2">The sequence shown here is derived from an EMBL/GenBank/DDBJ whole genome shotgun (WGS) entry which is preliminary data.</text>
</comment>
<evidence type="ECO:0000313" key="2">
    <source>
        <dbReference type="EMBL" id="GID71166.1"/>
    </source>
</evidence>
<accession>A0A919MHD4</accession>
<sequence>MTSTTLSAGTTAVRRDVLDGLVWTAGAHRVLDDDGTRLPLACWPGATTFAPTSWIEWLRTRDEATRLQGIPDLASRRWQLGEWIWRDTAVLTWVGLDPDFSLQRYLPITGGADQDVRTTAAIHYVTGRCGSRAGDRAGERGGRPGLLGWPDGGQRLEHRAPGACLGSAEGAATPQMTSVLSSAEAPPPSNSAM</sequence>
<name>A0A919MHD4_9ACTN</name>
<proteinExistence type="predicted"/>
<organism evidence="2 3">
    <name type="scientific">Actinoplanes cyaneus</name>
    <dbReference type="NCBI Taxonomy" id="52696"/>
    <lineage>
        <taxon>Bacteria</taxon>
        <taxon>Bacillati</taxon>
        <taxon>Actinomycetota</taxon>
        <taxon>Actinomycetes</taxon>
        <taxon>Micromonosporales</taxon>
        <taxon>Micromonosporaceae</taxon>
        <taxon>Actinoplanes</taxon>
    </lineage>
</organism>
<dbReference type="AlphaFoldDB" id="A0A919MHD4"/>
<feature type="region of interest" description="Disordered" evidence="1">
    <location>
        <begin position="133"/>
        <end position="153"/>
    </location>
</feature>
<feature type="compositionally biased region" description="Basic and acidic residues" evidence="1">
    <location>
        <begin position="133"/>
        <end position="142"/>
    </location>
</feature>
<dbReference type="EMBL" id="BOMH01000102">
    <property type="protein sequence ID" value="GID71166.1"/>
    <property type="molecule type" value="Genomic_DNA"/>
</dbReference>
<evidence type="ECO:0000313" key="3">
    <source>
        <dbReference type="Proteomes" id="UP000619479"/>
    </source>
</evidence>
<dbReference type="RefSeq" id="WP_203755973.1">
    <property type="nucleotide sequence ID" value="NZ_BAAAUC010000106.1"/>
</dbReference>
<protein>
    <submittedName>
        <fullName evidence="2">Uncharacterized protein</fullName>
    </submittedName>
</protein>
<evidence type="ECO:0000256" key="1">
    <source>
        <dbReference type="SAM" id="MobiDB-lite"/>
    </source>
</evidence>
<gene>
    <name evidence="2" type="ORF">Acy02nite_90470</name>
</gene>
<dbReference type="Proteomes" id="UP000619479">
    <property type="component" value="Unassembled WGS sequence"/>
</dbReference>
<dbReference type="InterPro" id="IPR035930">
    <property type="entry name" value="FomD-like_sf"/>
</dbReference>